<dbReference type="SUPFAM" id="SSF55718">
    <property type="entry name" value="SCP-like"/>
    <property type="match status" value="1"/>
</dbReference>
<dbReference type="RefSeq" id="WP_344943245.1">
    <property type="nucleotide sequence ID" value="NZ_BAAAZG010000006.1"/>
</dbReference>
<protein>
    <recommendedName>
        <fullName evidence="1">SCP2 domain-containing protein</fullName>
    </recommendedName>
</protein>
<evidence type="ECO:0000313" key="2">
    <source>
        <dbReference type="EMBL" id="GAA4063821.1"/>
    </source>
</evidence>
<feature type="domain" description="SCP2" evidence="1">
    <location>
        <begin position="26"/>
        <end position="113"/>
    </location>
</feature>
<reference evidence="3" key="1">
    <citation type="journal article" date="2019" name="Int. J. Syst. Evol. Microbiol.">
        <title>The Global Catalogue of Microorganisms (GCM) 10K type strain sequencing project: providing services to taxonomists for standard genome sequencing and annotation.</title>
        <authorList>
            <consortium name="The Broad Institute Genomics Platform"/>
            <consortium name="The Broad Institute Genome Sequencing Center for Infectious Disease"/>
            <person name="Wu L."/>
            <person name="Ma J."/>
        </authorList>
    </citation>
    <scope>NUCLEOTIDE SEQUENCE [LARGE SCALE GENOMIC DNA]</scope>
    <source>
        <strain evidence="3">JCM 16702</strain>
    </source>
</reference>
<sequence>MNATPASGAGGQEAVQRSLENLASRLEKTRGLRDGHALLHLSGAGGGTYVLSTQRGEAAVSRSEAGAVRSDEPPVVEVMGDAETVRAILDGEIDARERFLQGGLQVRGDLRYLSDVALELGLLKHPL</sequence>
<evidence type="ECO:0000313" key="3">
    <source>
        <dbReference type="Proteomes" id="UP001500683"/>
    </source>
</evidence>
<gene>
    <name evidence="2" type="ORF">GCM10022214_16770</name>
</gene>
<dbReference type="Gene3D" id="3.30.1050.10">
    <property type="entry name" value="SCP2 sterol-binding domain"/>
    <property type="match status" value="1"/>
</dbReference>
<dbReference type="EMBL" id="BAAAZG010000006">
    <property type="protein sequence ID" value="GAA4063821.1"/>
    <property type="molecule type" value="Genomic_DNA"/>
</dbReference>
<dbReference type="InterPro" id="IPR036527">
    <property type="entry name" value="SCP2_sterol-bd_dom_sf"/>
</dbReference>
<comment type="caution">
    <text evidence="2">The sequence shown here is derived from an EMBL/GenBank/DDBJ whole genome shotgun (WGS) entry which is preliminary data.</text>
</comment>
<organism evidence="2 3">
    <name type="scientific">Actinomadura miaoliensis</name>
    <dbReference type="NCBI Taxonomy" id="430685"/>
    <lineage>
        <taxon>Bacteria</taxon>
        <taxon>Bacillati</taxon>
        <taxon>Actinomycetota</taxon>
        <taxon>Actinomycetes</taxon>
        <taxon>Streptosporangiales</taxon>
        <taxon>Thermomonosporaceae</taxon>
        <taxon>Actinomadura</taxon>
    </lineage>
</organism>
<dbReference type="Proteomes" id="UP001500683">
    <property type="component" value="Unassembled WGS sequence"/>
</dbReference>
<proteinExistence type="predicted"/>
<dbReference type="InterPro" id="IPR003033">
    <property type="entry name" value="SCP2_sterol-bd_dom"/>
</dbReference>
<keyword evidence="3" id="KW-1185">Reference proteome</keyword>
<dbReference type="Pfam" id="PF02036">
    <property type="entry name" value="SCP2"/>
    <property type="match status" value="1"/>
</dbReference>
<accession>A0ABP7VBP6</accession>
<name>A0ABP7VBP6_9ACTN</name>
<evidence type="ECO:0000259" key="1">
    <source>
        <dbReference type="Pfam" id="PF02036"/>
    </source>
</evidence>